<dbReference type="InterPro" id="IPR048797">
    <property type="entry name" value="PvuRts1I-like_N"/>
</dbReference>
<dbReference type="AlphaFoldDB" id="A0AAW8YZR4"/>
<dbReference type="InterPro" id="IPR040674">
    <property type="entry name" value="PvuRts1I-like_SRA"/>
</dbReference>
<evidence type="ECO:0000313" key="4">
    <source>
        <dbReference type="Proteomes" id="UP001284654"/>
    </source>
</evidence>
<dbReference type="EMBL" id="JAWJYY010000001">
    <property type="protein sequence ID" value="MDV4315938.1"/>
    <property type="molecule type" value="Genomic_DNA"/>
</dbReference>
<dbReference type="Proteomes" id="UP001284654">
    <property type="component" value="Unassembled WGS sequence"/>
</dbReference>
<evidence type="ECO:0000259" key="1">
    <source>
        <dbReference type="Pfam" id="PF18491"/>
    </source>
</evidence>
<protein>
    <submittedName>
        <fullName evidence="3">Restriction endonuclease</fullName>
    </submittedName>
</protein>
<proteinExistence type="predicted"/>
<organism evidence="3 4">
    <name type="scientific">Acinetobacter indicus</name>
    <dbReference type="NCBI Taxonomy" id="756892"/>
    <lineage>
        <taxon>Bacteria</taxon>
        <taxon>Pseudomonadati</taxon>
        <taxon>Pseudomonadota</taxon>
        <taxon>Gammaproteobacteria</taxon>
        <taxon>Moraxellales</taxon>
        <taxon>Moraxellaceae</taxon>
        <taxon>Acinetobacter</taxon>
    </lineage>
</organism>
<keyword evidence="3" id="KW-0378">Hydrolase</keyword>
<dbReference type="GO" id="GO:0004519">
    <property type="term" value="F:endonuclease activity"/>
    <property type="evidence" value="ECO:0007669"/>
    <property type="project" value="UniProtKB-KW"/>
</dbReference>
<comment type="caution">
    <text evidence="3">The sequence shown here is derived from an EMBL/GenBank/DDBJ whole genome shotgun (WGS) entry which is preliminary data.</text>
</comment>
<gene>
    <name evidence="3" type="ORF">MSG88_09210</name>
</gene>
<evidence type="ECO:0000259" key="2">
    <source>
        <dbReference type="Pfam" id="PF21598"/>
    </source>
</evidence>
<keyword evidence="3" id="KW-0540">Nuclease</keyword>
<name>A0AAW8YZR4_9GAMM</name>
<dbReference type="Pfam" id="PF21598">
    <property type="entry name" value="PvuRts1I-like_N"/>
    <property type="match status" value="1"/>
</dbReference>
<dbReference type="Pfam" id="PF18491">
    <property type="entry name" value="SRA"/>
    <property type="match status" value="1"/>
</dbReference>
<sequence length="321" mass="37398">MTETTEKFDLSDYVIRQLGKTKNKRYEAYVISRIIHLLDDFSLKFVTQQYVRRTDTQIALTDLYFPQLGIHIEVDEGHHFITRKNLNYSSHASDQPLYHLQQSENDAIREQDIINVTGHLILRINVFKGTDNQSITLDNIHAQIDDVVEKIKAQKKKMLIEGTFKPWEPEKEFLPQTYINLGYISLADNVVFKNQVDACNCFGYTYKGWQRGGVNHPHEPDTLIWFPRLYPNDKWINSISSDGLCITEKSTDEKITQLKINEWKNGKQKRIVFARVKDNLNSRAMYRFMGVFKLKSADLSTGAIWERISDSTPTYPPIKLM</sequence>
<accession>A0AAW8YZR4</accession>
<reference evidence="3" key="1">
    <citation type="submission" date="2023-10" db="EMBL/GenBank/DDBJ databases">
        <authorList>
            <person name="Sykes E.M.E."/>
            <person name="Khan I.U.H."/>
            <person name="Kumar A."/>
        </authorList>
    </citation>
    <scope>NUCLEOTIDE SEQUENCE</scope>
    <source>
        <strain evidence="3">IK5</strain>
    </source>
</reference>
<feature type="domain" description="Restriction endonuclease PvuRts1 I-like N-terminal" evidence="2">
    <location>
        <begin position="12"/>
        <end position="152"/>
    </location>
</feature>
<dbReference type="RefSeq" id="WP_075166974.1">
    <property type="nucleotide sequence ID" value="NZ_CP041291.1"/>
</dbReference>
<keyword evidence="3" id="KW-0255">Endonuclease</keyword>
<feature type="domain" description="PvuRts1 I-like SET and RING associated" evidence="1">
    <location>
        <begin position="177"/>
        <end position="313"/>
    </location>
</feature>
<evidence type="ECO:0000313" key="3">
    <source>
        <dbReference type="EMBL" id="MDV4315938.1"/>
    </source>
</evidence>